<feature type="transmembrane region" description="Helical" evidence="9">
    <location>
        <begin position="465"/>
        <end position="485"/>
    </location>
</feature>
<dbReference type="EMBL" id="BAAAZR010000001">
    <property type="protein sequence ID" value="GAA3789003.1"/>
    <property type="molecule type" value="Genomic_DNA"/>
</dbReference>
<evidence type="ECO:0000256" key="3">
    <source>
        <dbReference type="ARBA" id="ARBA00022553"/>
    </source>
</evidence>
<keyword evidence="5" id="KW-0547">Nucleotide-binding</keyword>
<comment type="caution">
    <text evidence="11">The sequence shown here is derived from an EMBL/GenBank/DDBJ whole genome shotgun (WGS) entry which is preliminary data.</text>
</comment>
<evidence type="ECO:0000256" key="1">
    <source>
        <dbReference type="ARBA" id="ARBA00000085"/>
    </source>
</evidence>
<evidence type="ECO:0000256" key="5">
    <source>
        <dbReference type="ARBA" id="ARBA00022741"/>
    </source>
</evidence>
<dbReference type="InterPro" id="IPR011712">
    <property type="entry name" value="Sig_transdc_His_kin_sub3_dim/P"/>
</dbReference>
<dbReference type="Gene3D" id="1.20.5.1930">
    <property type="match status" value="1"/>
</dbReference>
<keyword evidence="9" id="KW-0812">Transmembrane</keyword>
<dbReference type="InterPro" id="IPR025828">
    <property type="entry name" value="Put_sensor_dom"/>
</dbReference>
<dbReference type="Pfam" id="PF07730">
    <property type="entry name" value="HisKA_3"/>
    <property type="match status" value="1"/>
</dbReference>
<feature type="domain" description="Histidine kinase/HSP90-like ATPase" evidence="10">
    <location>
        <begin position="316"/>
        <end position="406"/>
    </location>
</feature>
<keyword evidence="7" id="KW-0067">ATP-binding</keyword>
<keyword evidence="9" id="KW-1133">Transmembrane helix</keyword>
<evidence type="ECO:0000256" key="6">
    <source>
        <dbReference type="ARBA" id="ARBA00022777"/>
    </source>
</evidence>
<name>A0ABP7H9K5_9ACTN</name>
<dbReference type="InterPro" id="IPR003594">
    <property type="entry name" value="HATPase_dom"/>
</dbReference>
<organism evidence="11 12">
    <name type="scientific">Sphaerisporangium flaviroseum</name>
    <dbReference type="NCBI Taxonomy" id="509199"/>
    <lineage>
        <taxon>Bacteria</taxon>
        <taxon>Bacillati</taxon>
        <taxon>Actinomycetota</taxon>
        <taxon>Actinomycetes</taxon>
        <taxon>Streptosporangiales</taxon>
        <taxon>Streptosporangiaceae</taxon>
        <taxon>Sphaerisporangium</taxon>
    </lineage>
</organism>
<dbReference type="InterPro" id="IPR050482">
    <property type="entry name" value="Sensor_HK_TwoCompSys"/>
</dbReference>
<dbReference type="InterPro" id="IPR036890">
    <property type="entry name" value="HATPase_C_sf"/>
</dbReference>
<feature type="transmembrane region" description="Helical" evidence="9">
    <location>
        <begin position="423"/>
        <end position="445"/>
    </location>
</feature>
<dbReference type="Pfam" id="PF02518">
    <property type="entry name" value="HATPase_c"/>
    <property type="match status" value="1"/>
</dbReference>
<evidence type="ECO:0000256" key="4">
    <source>
        <dbReference type="ARBA" id="ARBA00022679"/>
    </source>
</evidence>
<dbReference type="SMART" id="SM00387">
    <property type="entry name" value="HATPase_c"/>
    <property type="match status" value="1"/>
</dbReference>
<protein>
    <recommendedName>
        <fullName evidence="2">histidine kinase</fullName>
        <ecNumber evidence="2">2.7.13.3</ecNumber>
    </recommendedName>
</protein>
<keyword evidence="12" id="KW-1185">Reference proteome</keyword>
<dbReference type="PANTHER" id="PTHR24421">
    <property type="entry name" value="NITRATE/NITRITE SENSOR PROTEIN NARX-RELATED"/>
    <property type="match status" value="1"/>
</dbReference>
<dbReference type="PANTHER" id="PTHR24421:SF10">
    <property type="entry name" value="NITRATE_NITRITE SENSOR PROTEIN NARQ"/>
    <property type="match status" value="1"/>
</dbReference>
<dbReference type="CDD" id="cd16917">
    <property type="entry name" value="HATPase_UhpB-NarQ-NarX-like"/>
    <property type="match status" value="1"/>
</dbReference>
<dbReference type="SUPFAM" id="SSF55874">
    <property type="entry name" value="ATPase domain of HSP90 chaperone/DNA topoisomerase II/histidine kinase"/>
    <property type="match status" value="1"/>
</dbReference>
<dbReference type="Gene3D" id="3.30.565.10">
    <property type="entry name" value="Histidine kinase-like ATPase, C-terminal domain"/>
    <property type="match status" value="1"/>
</dbReference>
<evidence type="ECO:0000256" key="9">
    <source>
        <dbReference type="SAM" id="Phobius"/>
    </source>
</evidence>
<evidence type="ECO:0000256" key="2">
    <source>
        <dbReference type="ARBA" id="ARBA00012438"/>
    </source>
</evidence>
<dbReference type="Proteomes" id="UP001500888">
    <property type="component" value="Unassembled WGS sequence"/>
</dbReference>
<feature type="transmembrane region" description="Helical" evidence="9">
    <location>
        <begin position="20"/>
        <end position="44"/>
    </location>
</feature>
<keyword evidence="3" id="KW-0597">Phosphoprotein</keyword>
<proteinExistence type="predicted"/>
<evidence type="ECO:0000256" key="7">
    <source>
        <dbReference type="ARBA" id="ARBA00022840"/>
    </source>
</evidence>
<keyword evidence="4" id="KW-0808">Transferase</keyword>
<evidence type="ECO:0000313" key="12">
    <source>
        <dbReference type="Proteomes" id="UP001500888"/>
    </source>
</evidence>
<sequence length="500" mass="54655">MVLRTAVGFGRGLVYIPLVALHLVTLTLAAVAFLLTFGLGMVFLGPAGVRLVRRQAGLARRLAHAWSGVDIATPYRPSPPPPMPQRDGWYRDGRQLYRTPRIPSFNRTWNWMYRDPATWRDYAWLATEPLVGGLLVLSPLLTAGLGAVLVYTWRPMQAVTGIVLVIAGVLLAPRMVRVHALWTRLLLAPTHRARLTNEMRHLSQVHTEVVDSQAAELRRIERDLHDGAQARLVAIGMTLGAAEELLESDPQAARALIAKVREASAASLVELRQLVRGIHPPVLAERGLGDAVRALALDSPLKVAVSVDLPTRPDAPVESAAYFVISELLVNASRHGDARNVEVDISHRRTALRITVTDDGHGGADPSRGSGLRGIERRVAAFDGVLALHSPAGGPTVATVEFPHALGPDASCGSTLPKWKNTLMGICWGLFWLPLFPQGLVPLFFKIFGVDERSWFLALYMPEAFQWPVILGMIALGICMIAFAVRASSEVRERDVEPNT</sequence>
<evidence type="ECO:0000313" key="11">
    <source>
        <dbReference type="EMBL" id="GAA3789003.1"/>
    </source>
</evidence>
<feature type="transmembrane region" description="Helical" evidence="9">
    <location>
        <begin position="130"/>
        <end position="152"/>
    </location>
</feature>
<accession>A0ABP7H9K5</accession>
<gene>
    <name evidence="11" type="ORF">GCM10022226_04610</name>
</gene>
<evidence type="ECO:0000256" key="8">
    <source>
        <dbReference type="ARBA" id="ARBA00023012"/>
    </source>
</evidence>
<dbReference type="EC" id="2.7.13.3" evidence="2"/>
<feature type="transmembrane region" description="Helical" evidence="9">
    <location>
        <begin position="158"/>
        <end position="176"/>
    </location>
</feature>
<evidence type="ECO:0000259" key="10">
    <source>
        <dbReference type="SMART" id="SM00387"/>
    </source>
</evidence>
<reference evidence="12" key="1">
    <citation type="journal article" date="2019" name="Int. J. Syst. Evol. Microbiol.">
        <title>The Global Catalogue of Microorganisms (GCM) 10K type strain sequencing project: providing services to taxonomists for standard genome sequencing and annotation.</title>
        <authorList>
            <consortium name="The Broad Institute Genomics Platform"/>
            <consortium name="The Broad Institute Genome Sequencing Center for Infectious Disease"/>
            <person name="Wu L."/>
            <person name="Ma J."/>
        </authorList>
    </citation>
    <scope>NUCLEOTIDE SEQUENCE [LARGE SCALE GENOMIC DNA]</scope>
    <source>
        <strain evidence="12">JCM 16908</strain>
    </source>
</reference>
<dbReference type="RefSeq" id="WP_344933562.1">
    <property type="nucleotide sequence ID" value="NZ_BAAAZR010000001.1"/>
</dbReference>
<dbReference type="Pfam" id="PF13796">
    <property type="entry name" value="Sensor"/>
    <property type="match status" value="1"/>
</dbReference>
<keyword evidence="9" id="KW-0472">Membrane</keyword>
<keyword evidence="6" id="KW-0418">Kinase</keyword>
<keyword evidence="8" id="KW-0902">Two-component regulatory system</keyword>
<comment type="catalytic activity">
    <reaction evidence="1">
        <text>ATP + protein L-histidine = ADP + protein N-phospho-L-histidine.</text>
        <dbReference type="EC" id="2.7.13.3"/>
    </reaction>
</comment>